<evidence type="ECO:0000256" key="10">
    <source>
        <dbReference type="ARBA" id="ARBA00022723"/>
    </source>
</evidence>
<keyword evidence="7 15" id="KW-0507">mRNA processing</keyword>
<dbReference type="GO" id="GO:0046872">
    <property type="term" value="F:metal ion binding"/>
    <property type="evidence" value="ECO:0007669"/>
    <property type="project" value="UniProtKB-KW"/>
</dbReference>
<comment type="catalytic activity">
    <reaction evidence="1 15">
        <text>Endonucleolytic cleavage to 5'-phosphomonoester.</text>
        <dbReference type="EC" id="3.1.26.3"/>
    </reaction>
</comment>
<comment type="subunit">
    <text evidence="4 15">Homodimer.</text>
</comment>
<dbReference type="AlphaFoldDB" id="A0A9D1RE71"/>
<dbReference type="InterPro" id="IPR036389">
    <property type="entry name" value="RNase_III_sf"/>
</dbReference>
<comment type="similarity">
    <text evidence="3">Belongs to the ribonuclease III family.</text>
</comment>
<dbReference type="InterPro" id="IPR014720">
    <property type="entry name" value="dsRBD_dom"/>
</dbReference>
<evidence type="ECO:0000259" key="16">
    <source>
        <dbReference type="PROSITE" id="PS50137"/>
    </source>
</evidence>
<evidence type="ECO:0000256" key="11">
    <source>
        <dbReference type="ARBA" id="ARBA00022759"/>
    </source>
</evidence>
<dbReference type="GO" id="GO:0005737">
    <property type="term" value="C:cytoplasm"/>
    <property type="evidence" value="ECO:0007669"/>
    <property type="project" value="UniProtKB-SubCell"/>
</dbReference>
<keyword evidence="6 15" id="KW-0698">rRNA processing</keyword>
<feature type="binding site" evidence="15">
    <location>
        <position position="121"/>
    </location>
    <ligand>
        <name>Mg(2+)</name>
        <dbReference type="ChEBI" id="CHEBI:18420"/>
    </ligand>
</feature>
<dbReference type="GO" id="GO:0010468">
    <property type="term" value="P:regulation of gene expression"/>
    <property type="evidence" value="ECO:0007669"/>
    <property type="project" value="TreeGrafter"/>
</dbReference>
<dbReference type="SMART" id="SM00535">
    <property type="entry name" value="RIBOc"/>
    <property type="match status" value="1"/>
</dbReference>
<dbReference type="GO" id="GO:0006397">
    <property type="term" value="P:mRNA processing"/>
    <property type="evidence" value="ECO:0007669"/>
    <property type="project" value="UniProtKB-UniRule"/>
</dbReference>
<dbReference type="Pfam" id="PF00035">
    <property type="entry name" value="dsrm"/>
    <property type="match status" value="1"/>
</dbReference>
<comment type="caution">
    <text evidence="18">The sequence shown here is derived from an EMBL/GenBank/DDBJ whole genome shotgun (WGS) entry which is preliminary data.</text>
</comment>
<dbReference type="PANTHER" id="PTHR11207:SF0">
    <property type="entry name" value="RIBONUCLEASE 3"/>
    <property type="match status" value="1"/>
</dbReference>
<evidence type="ECO:0000256" key="1">
    <source>
        <dbReference type="ARBA" id="ARBA00000109"/>
    </source>
</evidence>
<sequence length="226" mass="25223">MCKSFASLEENIGYTFKQKSLLRQALTHSSYANENRNLPFNERLEFLGDAVLSLITADLLYGKFPDMPEGQLTKLRSALVCTASLSGYARQISLGDFLLLGKGEDANGGRRRNSNLENAFEALIAAIYLDGGFASARKFVIPFLENSVETHQIRFKDYKTKLQEIVQESHEETLNYVVVKESGPDHDKRYEVEVHLNSNVIGKGTGKSKKQAEQEAAKQALQLMGL</sequence>
<dbReference type="GO" id="GO:0003725">
    <property type="term" value="F:double-stranded RNA binding"/>
    <property type="evidence" value="ECO:0007669"/>
    <property type="project" value="TreeGrafter"/>
</dbReference>
<feature type="binding site" evidence="15">
    <location>
        <position position="45"/>
    </location>
    <ligand>
        <name>Mg(2+)</name>
        <dbReference type="ChEBI" id="CHEBI:18420"/>
    </ligand>
</feature>
<keyword evidence="10 15" id="KW-0479">Metal-binding</keyword>
<dbReference type="SMART" id="SM00358">
    <property type="entry name" value="DSRM"/>
    <property type="match status" value="1"/>
</dbReference>
<reference evidence="18" key="1">
    <citation type="journal article" date="2021" name="PeerJ">
        <title>Extensive microbial diversity within the chicken gut microbiome revealed by metagenomics and culture.</title>
        <authorList>
            <person name="Gilroy R."/>
            <person name="Ravi A."/>
            <person name="Getino M."/>
            <person name="Pursley I."/>
            <person name="Horton D.L."/>
            <person name="Alikhan N.F."/>
            <person name="Baker D."/>
            <person name="Gharbi K."/>
            <person name="Hall N."/>
            <person name="Watson M."/>
            <person name="Adriaenssens E.M."/>
            <person name="Foster-Nyarko E."/>
            <person name="Jarju S."/>
            <person name="Secka A."/>
            <person name="Antonio M."/>
            <person name="Oren A."/>
            <person name="Chaudhuri R.R."/>
            <person name="La Ragione R."/>
            <person name="Hildebrand F."/>
            <person name="Pallen M.J."/>
        </authorList>
    </citation>
    <scope>NUCLEOTIDE SEQUENCE</scope>
    <source>
        <strain evidence="18">421</strain>
    </source>
</reference>
<dbReference type="HAMAP" id="MF_00104">
    <property type="entry name" value="RNase_III"/>
    <property type="match status" value="1"/>
</dbReference>
<evidence type="ECO:0000256" key="12">
    <source>
        <dbReference type="ARBA" id="ARBA00022801"/>
    </source>
</evidence>
<dbReference type="PROSITE" id="PS00517">
    <property type="entry name" value="RNASE_3_1"/>
    <property type="match status" value="1"/>
</dbReference>
<dbReference type="GO" id="GO:0042802">
    <property type="term" value="F:identical protein binding"/>
    <property type="evidence" value="ECO:0007669"/>
    <property type="project" value="UniProtKB-ARBA"/>
</dbReference>
<organism evidence="18 19">
    <name type="scientific">Candidatus Eubacterium faecipullorum</name>
    <dbReference type="NCBI Taxonomy" id="2838571"/>
    <lineage>
        <taxon>Bacteria</taxon>
        <taxon>Bacillati</taxon>
        <taxon>Bacillota</taxon>
        <taxon>Clostridia</taxon>
        <taxon>Eubacteriales</taxon>
        <taxon>Eubacteriaceae</taxon>
        <taxon>Eubacterium</taxon>
    </lineage>
</organism>
<evidence type="ECO:0000256" key="2">
    <source>
        <dbReference type="ARBA" id="ARBA00004496"/>
    </source>
</evidence>
<evidence type="ECO:0000256" key="13">
    <source>
        <dbReference type="ARBA" id="ARBA00022842"/>
    </source>
</evidence>
<dbReference type="GO" id="GO:0008033">
    <property type="term" value="P:tRNA processing"/>
    <property type="evidence" value="ECO:0007669"/>
    <property type="project" value="UniProtKB-KW"/>
</dbReference>
<keyword evidence="9 15" id="KW-0540">Nuclease</keyword>
<evidence type="ECO:0000256" key="3">
    <source>
        <dbReference type="ARBA" id="ARBA00010183"/>
    </source>
</evidence>
<dbReference type="CDD" id="cd00593">
    <property type="entry name" value="RIBOc"/>
    <property type="match status" value="1"/>
</dbReference>
<keyword evidence="5 15" id="KW-0963">Cytoplasm</keyword>
<keyword evidence="14 15" id="KW-0694">RNA-binding</keyword>
<comment type="function">
    <text evidence="15">Digests double-stranded RNA. Involved in the processing of primary rRNA transcript to yield the immediate precursors to the large and small rRNAs (23S and 16S). Processes some mRNAs, and tRNAs when they are encoded in the rRNA operon. Processes pre-crRNA and tracrRNA of type II CRISPR loci if present in the organism.</text>
</comment>
<evidence type="ECO:0000256" key="5">
    <source>
        <dbReference type="ARBA" id="ARBA00022490"/>
    </source>
</evidence>
<protein>
    <recommendedName>
        <fullName evidence="15">Ribonuclease 3</fullName>
        <ecNumber evidence="15">3.1.26.3</ecNumber>
    </recommendedName>
    <alternativeName>
        <fullName evidence="15">Ribonuclease III</fullName>
        <shortName evidence="15">RNase III</shortName>
    </alternativeName>
</protein>
<dbReference type="CDD" id="cd10845">
    <property type="entry name" value="DSRM_RNAse_III_family"/>
    <property type="match status" value="1"/>
</dbReference>
<gene>
    <name evidence="15 18" type="primary">rnc</name>
    <name evidence="18" type="ORF">IAA48_00955</name>
</gene>
<evidence type="ECO:0000256" key="9">
    <source>
        <dbReference type="ARBA" id="ARBA00022722"/>
    </source>
</evidence>
<dbReference type="EC" id="3.1.26.3" evidence="15"/>
<keyword evidence="11 15" id="KW-0255">Endonuclease</keyword>
<dbReference type="PROSITE" id="PS50137">
    <property type="entry name" value="DS_RBD"/>
    <property type="match status" value="1"/>
</dbReference>
<dbReference type="SUPFAM" id="SSF54768">
    <property type="entry name" value="dsRNA-binding domain-like"/>
    <property type="match status" value="1"/>
</dbReference>
<dbReference type="Gene3D" id="1.10.1520.10">
    <property type="entry name" value="Ribonuclease III domain"/>
    <property type="match status" value="1"/>
</dbReference>
<evidence type="ECO:0000256" key="6">
    <source>
        <dbReference type="ARBA" id="ARBA00022552"/>
    </source>
</evidence>
<keyword evidence="12 15" id="KW-0378">Hydrolase</keyword>
<feature type="domain" description="DRBM" evidence="16">
    <location>
        <begin position="157"/>
        <end position="226"/>
    </location>
</feature>
<evidence type="ECO:0000313" key="18">
    <source>
        <dbReference type="EMBL" id="HIW85042.1"/>
    </source>
</evidence>
<keyword evidence="8 15" id="KW-0819">tRNA processing</keyword>
<dbReference type="FunFam" id="1.10.1520.10:FF:000001">
    <property type="entry name" value="Ribonuclease 3"/>
    <property type="match status" value="1"/>
</dbReference>
<evidence type="ECO:0000256" key="14">
    <source>
        <dbReference type="ARBA" id="ARBA00022884"/>
    </source>
</evidence>
<dbReference type="EMBL" id="DXGE01000005">
    <property type="protein sequence ID" value="HIW85042.1"/>
    <property type="molecule type" value="Genomic_DNA"/>
</dbReference>
<dbReference type="InterPro" id="IPR011907">
    <property type="entry name" value="RNase_III"/>
</dbReference>
<evidence type="ECO:0000256" key="4">
    <source>
        <dbReference type="ARBA" id="ARBA00011738"/>
    </source>
</evidence>
<dbReference type="PANTHER" id="PTHR11207">
    <property type="entry name" value="RIBONUCLEASE III"/>
    <property type="match status" value="1"/>
</dbReference>
<dbReference type="PROSITE" id="PS50142">
    <property type="entry name" value="RNASE_3_2"/>
    <property type="match status" value="1"/>
</dbReference>
<reference evidence="18" key="2">
    <citation type="submission" date="2021-04" db="EMBL/GenBank/DDBJ databases">
        <authorList>
            <person name="Gilroy R."/>
        </authorList>
    </citation>
    <scope>NUCLEOTIDE SEQUENCE</scope>
    <source>
        <strain evidence="18">421</strain>
    </source>
</reference>
<evidence type="ECO:0000259" key="17">
    <source>
        <dbReference type="PROSITE" id="PS50142"/>
    </source>
</evidence>
<dbReference type="SUPFAM" id="SSF69065">
    <property type="entry name" value="RNase III domain-like"/>
    <property type="match status" value="1"/>
</dbReference>
<dbReference type="Proteomes" id="UP000824205">
    <property type="component" value="Unassembled WGS sequence"/>
</dbReference>
<comment type="subcellular location">
    <subcellularLocation>
        <location evidence="2 15">Cytoplasm</location>
    </subcellularLocation>
</comment>
<dbReference type="Pfam" id="PF14622">
    <property type="entry name" value="Ribonucleas_3_3"/>
    <property type="match status" value="1"/>
</dbReference>
<dbReference type="FunFam" id="3.30.160.20:FF:000003">
    <property type="entry name" value="Ribonuclease 3"/>
    <property type="match status" value="1"/>
</dbReference>
<feature type="active site" evidence="15">
    <location>
        <position position="49"/>
    </location>
</feature>
<keyword evidence="13 15" id="KW-0460">Magnesium</keyword>
<feature type="active site" evidence="15">
    <location>
        <position position="121"/>
    </location>
</feature>
<evidence type="ECO:0000256" key="8">
    <source>
        <dbReference type="ARBA" id="ARBA00022694"/>
    </source>
</evidence>
<evidence type="ECO:0000256" key="15">
    <source>
        <dbReference type="HAMAP-Rule" id="MF_00104"/>
    </source>
</evidence>
<evidence type="ECO:0000313" key="19">
    <source>
        <dbReference type="Proteomes" id="UP000824205"/>
    </source>
</evidence>
<dbReference type="Gene3D" id="3.30.160.20">
    <property type="match status" value="1"/>
</dbReference>
<comment type="cofactor">
    <cofactor evidence="15">
        <name>Mg(2+)</name>
        <dbReference type="ChEBI" id="CHEBI:18420"/>
    </cofactor>
</comment>
<dbReference type="GO" id="GO:0004525">
    <property type="term" value="F:ribonuclease III activity"/>
    <property type="evidence" value="ECO:0007669"/>
    <property type="project" value="UniProtKB-UniRule"/>
</dbReference>
<evidence type="ECO:0000256" key="7">
    <source>
        <dbReference type="ARBA" id="ARBA00022664"/>
    </source>
</evidence>
<dbReference type="InterPro" id="IPR000999">
    <property type="entry name" value="RNase_III_dom"/>
</dbReference>
<dbReference type="GO" id="GO:0006364">
    <property type="term" value="P:rRNA processing"/>
    <property type="evidence" value="ECO:0007669"/>
    <property type="project" value="UniProtKB-UniRule"/>
</dbReference>
<keyword evidence="15" id="KW-0699">rRNA-binding</keyword>
<feature type="domain" description="RNase III" evidence="17">
    <location>
        <begin position="5"/>
        <end position="132"/>
    </location>
</feature>
<dbReference type="NCBIfam" id="TIGR02191">
    <property type="entry name" value="RNaseIII"/>
    <property type="match status" value="1"/>
</dbReference>
<dbReference type="GO" id="GO:0019843">
    <property type="term" value="F:rRNA binding"/>
    <property type="evidence" value="ECO:0007669"/>
    <property type="project" value="UniProtKB-KW"/>
</dbReference>
<accession>A0A9D1RE71</accession>
<feature type="binding site" evidence="15">
    <location>
        <position position="118"/>
    </location>
    <ligand>
        <name>Mg(2+)</name>
        <dbReference type="ChEBI" id="CHEBI:18420"/>
    </ligand>
</feature>
<name>A0A9D1RE71_9FIRM</name>
<proteinExistence type="inferred from homology"/>